<keyword evidence="3" id="KW-1185">Reference proteome</keyword>
<evidence type="ECO:0000256" key="1">
    <source>
        <dbReference type="SAM" id="MobiDB-lite"/>
    </source>
</evidence>
<dbReference type="AlphaFoldDB" id="G2QMM4"/>
<evidence type="ECO:0008006" key="4">
    <source>
        <dbReference type="Google" id="ProtNLM"/>
    </source>
</evidence>
<dbReference type="InParanoid" id="G2QMM4"/>
<gene>
    <name evidence="2" type="ORF">MYCTH_2113155</name>
</gene>
<evidence type="ECO:0000313" key="3">
    <source>
        <dbReference type="Proteomes" id="UP000007322"/>
    </source>
</evidence>
<dbReference type="HOGENOM" id="CLU_027085_0_0_1"/>
<dbReference type="OMA" id="WEPECAL"/>
<dbReference type="RefSeq" id="XP_003666449.1">
    <property type="nucleotide sequence ID" value="XM_003666401.1"/>
</dbReference>
<dbReference type="OrthoDB" id="5214702at2759"/>
<dbReference type="Proteomes" id="UP000007322">
    <property type="component" value="Chromosome 6"/>
</dbReference>
<dbReference type="VEuPathDB" id="FungiDB:MYCTH_2113155"/>
<reference evidence="2 3" key="1">
    <citation type="journal article" date="2011" name="Nat. Biotechnol.">
        <title>Comparative genomic analysis of the thermophilic biomass-degrading fungi Myceliophthora thermophila and Thielavia terrestris.</title>
        <authorList>
            <person name="Berka R.M."/>
            <person name="Grigoriev I.V."/>
            <person name="Otillar R."/>
            <person name="Salamov A."/>
            <person name="Grimwood J."/>
            <person name="Reid I."/>
            <person name="Ishmael N."/>
            <person name="John T."/>
            <person name="Darmond C."/>
            <person name="Moisan M.-C."/>
            <person name="Henrissat B."/>
            <person name="Coutinho P.M."/>
            <person name="Lombard V."/>
            <person name="Natvig D.O."/>
            <person name="Lindquist E."/>
            <person name="Schmutz J."/>
            <person name="Lucas S."/>
            <person name="Harris P."/>
            <person name="Powlowski J."/>
            <person name="Bellemare A."/>
            <person name="Taylor D."/>
            <person name="Butler G."/>
            <person name="de Vries R.P."/>
            <person name="Allijn I.E."/>
            <person name="van den Brink J."/>
            <person name="Ushinsky S."/>
            <person name="Storms R."/>
            <person name="Powell A.J."/>
            <person name="Paulsen I.T."/>
            <person name="Elbourne L.D.H."/>
            <person name="Baker S.E."/>
            <person name="Magnuson J."/>
            <person name="LaBoissiere S."/>
            <person name="Clutterbuck A.J."/>
            <person name="Martinez D."/>
            <person name="Wogulis M."/>
            <person name="de Leon A.L."/>
            <person name="Rey M.W."/>
            <person name="Tsang A."/>
        </authorList>
    </citation>
    <scope>NUCLEOTIDE SEQUENCE [LARGE SCALE GENOMIC DNA]</scope>
    <source>
        <strain evidence="3">ATCC 42464 / BCRC 31852 / DSM 1799</strain>
    </source>
</reference>
<dbReference type="STRING" id="573729.G2QMM4"/>
<evidence type="ECO:0000313" key="2">
    <source>
        <dbReference type="EMBL" id="AEO61204.1"/>
    </source>
</evidence>
<feature type="region of interest" description="Disordered" evidence="1">
    <location>
        <begin position="300"/>
        <end position="322"/>
    </location>
</feature>
<protein>
    <recommendedName>
        <fullName evidence="4">F-box domain-containing protein</fullName>
    </recommendedName>
</protein>
<accession>G2QMM4</accession>
<proteinExistence type="predicted"/>
<dbReference type="eggNOG" id="ENOG502T3ZM">
    <property type="taxonomic scope" value="Eukaryota"/>
</dbReference>
<dbReference type="GeneID" id="11506327"/>
<sequence length="519" mass="57614">MAPHLLAGDGPPELVILIVEACESLRDVLALTSTCRAMHHIGRAHAVDHLWSELDGETPCLEEALIAVRMTELVADAERRGVLPPLRFSPGELSRSRRRPTIPELQAALALSRLVSVLELAIRRTNPFTPGVTFLRWLPDYPLVVKGREWQARVHKAIYRVLISAAALAGAYIEPLFAAKSRPGLELIVTSTTRGQLSERQLEFLEQFAVCNMNPAPAAEEDVFGTLGSWLLETILSDRKGREAMAKRFDEGYGRALYCKNRVSCPVTAVEGGNHSDAHFVAWEIMQMLWVREHLGRSVSRQRPAHDAGNGPFSADKNREDRSGTASTAARAVFFGVFQTEEVDSGDLDPEGAPNPFARLAYIPAQDATRYELEPIVDHNRENMLRPVNVWGSSTAIFFPWIRGCSGRPNWNLHDNNQAAGSPVAPLANKFFEYFLRRHLGLRLLSSSFDNSTDPSYLAFLGSLAIFAHDDVLVREPYKGPNASVISDASYLDGTELLTKSDPPAVRVFRHQSDWFSPE</sequence>
<name>G2QMM4_THET4</name>
<dbReference type="KEGG" id="mtm:MYCTH_2113155"/>
<dbReference type="EMBL" id="CP003007">
    <property type="protein sequence ID" value="AEO61204.1"/>
    <property type="molecule type" value="Genomic_DNA"/>
</dbReference>
<organism evidence="2 3">
    <name type="scientific">Thermothelomyces thermophilus (strain ATCC 42464 / BCRC 31852 / DSM 1799)</name>
    <name type="common">Sporotrichum thermophile</name>
    <dbReference type="NCBI Taxonomy" id="573729"/>
    <lineage>
        <taxon>Eukaryota</taxon>
        <taxon>Fungi</taxon>
        <taxon>Dikarya</taxon>
        <taxon>Ascomycota</taxon>
        <taxon>Pezizomycotina</taxon>
        <taxon>Sordariomycetes</taxon>
        <taxon>Sordariomycetidae</taxon>
        <taxon>Sordariales</taxon>
        <taxon>Chaetomiaceae</taxon>
        <taxon>Thermothelomyces</taxon>
    </lineage>
</organism>